<dbReference type="KEGG" id="gba:J421_0389"/>
<dbReference type="STRING" id="861299.J421_0389"/>
<dbReference type="Proteomes" id="UP000019151">
    <property type="component" value="Chromosome"/>
</dbReference>
<dbReference type="Gene3D" id="3.40.50.300">
    <property type="entry name" value="P-loop containing nucleotide triphosphate hydrolases"/>
    <property type="match status" value="1"/>
</dbReference>
<gene>
    <name evidence="1" type="ORF">J421_0389</name>
</gene>
<dbReference type="HOGENOM" id="CLU_559917_0_0_0"/>
<evidence type="ECO:0000313" key="1">
    <source>
        <dbReference type="EMBL" id="AHG87926.1"/>
    </source>
</evidence>
<evidence type="ECO:0000313" key="2">
    <source>
        <dbReference type="Proteomes" id="UP000019151"/>
    </source>
</evidence>
<dbReference type="InParanoid" id="W0RAW2"/>
<dbReference type="InterPro" id="IPR027417">
    <property type="entry name" value="P-loop_NTPase"/>
</dbReference>
<keyword evidence="2" id="KW-1185">Reference proteome</keyword>
<protein>
    <submittedName>
        <fullName evidence="1">Uncharacterized protein</fullName>
    </submittedName>
</protein>
<reference evidence="1 2" key="1">
    <citation type="journal article" date="2014" name="Genome Announc.">
        <title>Genome Sequence and Methylome of Soil Bacterium Gemmatirosa kalamazoonensis KBS708T, a Member of the Rarely Cultivated Gemmatimonadetes Phylum.</title>
        <authorList>
            <person name="Debruyn J.M."/>
            <person name="Radosevich M."/>
            <person name="Wommack K.E."/>
            <person name="Polson S.W."/>
            <person name="Hauser L.J."/>
            <person name="Fawaz M.N."/>
            <person name="Korlach J."/>
            <person name="Tsai Y.C."/>
        </authorList>
    </citation>
    <scope>NUCLEOTIDE SEQUENCE [LARGE SCALE GENOMIC DNA]</scope>
    <source>
        <strain evidence="1 2">KBS708</strain>
    </source>
</reference>
<name>W0RAW2_9BACT</name>
<accession>W0RAW2</accession>
<dbReference type="AlphaFoldDB" id="W0RAW2"/>
<sequence length="487" mass="51091">MTLPDATLEHGVTLWGAPGAGKSGLLGALYAASLAPDADGWSAHPKDAEDALTQERLKDAYLGLRGRTNTKTGMPAAGEYPPLRVLLRRRRGGRQVGAMRVALVDPAGEFSTQLELGTTREGRSLFARIARGGGVVWLVEPGQRPHDVGARMLALQHLVALLEASGGRQLGIPVALCLSKVDQLPDAERAAARADPAAALRAHLGETTFTWFEAACPAMRCFAVTSAGSVEGRVQPEGLDPVFDWLAELSTPHPTVRDRVARAKELLGTARPVVRASVALALRNRVVQVVLVAAAAVTVGAAAVQLVPVAKHMLARPVRALESLPRDSAGGAVARTATGEVARAALPDGQALARLRDARGAANRGEWRDAVDALANRVPPPALRFAWDSLYVVAALQAAADESDATVARGLREAARARATDAVRRGPAGSRRLVGLRFARGVACVDGGLACPLADVRADFTWALLGPPPMRREARLRLATLDAGGAP</sequence>
<dbReference type="EMBL" id="CP007128">
    <property type="protein sequence ID" value="AHG87926.1"/>
    <property type="molecule type" value="Genomic_DNA"/>
</dbReference>
<dbReference type="RefSeq" id="WP_025409478.1">
    <property type="nucleotide sequence ID" value="NZ_CP007128.1"/>
</dbReference>
<proteinExistence type="predicted"/>
<dbReference type="SUPFAM" id="SSF52540">
    <property type="entry name" value="P-loop containing nucleoside triphosphate hydrolases"/>
    <property type="match status" value="1"/>
</dbReference>
<organism evidence="1 2">
    <name type="scientific">Gemmatirosa kalamazoonensis</name>
    <dbReference type="NCBI Taxonomy" id="861299"/>
    <lineage>
        <taxon>Bacteria</taxon>
        <taxon>Pseudomonadati</taxon>
        <taxon>Gemmatimonadota</taxon>
        <taxon>Gemmatimonadia</taxon>
        <taxon>Gemmatimonadales</taxon>
        <taxon>Gemmatimonadaceae</taxon>
        <taxon>Gemmatirosa</taxon>
    </lineage>
</organism>